<organism evidence="1 2">
    <name type="scientific">Flavobacterium hercynium</name>
    <dbReference type="NCBI Taxonomy" id="387094"/>
    <lineage>
        <taxon>Bacteria</taxon>
        <taxon>Pseudomonadati</taxon>
        <taxon>Bacteroidota</taxon>
        <taxon>Flavobacteriia</taxon>
        <taxon>Flavobacteriales</taxon>
        <taxon>Flavobacteriaceae</taxon>
        <taxon>Flavobacterium</taxon>
    </lineage>
</organism>
<keyword evidence="2" id="KW-1185">Reference proteome</keyword>
<evidence type="ECO:0008006" key="3">
    <source>
        <dbReference type="Google" id="ProtNLM"/>
    </source>
</evidence>
<reference evidence="1 2" key="1">
    <citation type="submission" date="2016-11" db="EMBL/GenBank/DDBJ databases">
        <title>Whole genomes of Flavobacteriaceae.</title>
        <authorList>
            <person name="Stine C."/>
            <person name="Li C."/>
            <person name="Tadesse D."/>
        </authorList>
    </citation>
    <scope>NUCLEOTIDE SEQUENCE [LARGE SCALE GENOMIC DNA]</scope>
    <source>
        <strain evidence="1 2">DSM 18292</strain>
    </source>
</reference>
<dbReference type="Pfam" id="PF14107">
    <property type="entry name" value="DUF4280"/>
    <property type="match status" value="1"/>
</dbReference>
<proteinExistence type="predicted"/>
<accession>A0A226GRL1</accession>
<evidence type="ECO:0000313" key="1">
    <source>
        <dbReference type="EMBL" id="OXA84587.1"/>
    </source>
</evidence>
<dbReference type="InterPro" id="IPR025460">
    <property type="entry name" value="DUF4280"/>
</dbReference>
<dbReference type="Proteomes" id="UP000198345">
    <property type="component" value="Unassembled WGS sequence"/>
</dbReference>
<sequence length="163" mass="17819">MAEKHYVVQGATCQCKLSKDTSATDILQVKTQSKHYANDKDGADKLIATDKEIGQTFKKNTFGQCKNQPAGSDFLPCMVQITKWSDPYDKVTLSNQGKPLLETSKASCAMGTPDSIIIKDHGQVAEVSKKNVENTDSEVNAQLFPGIDVSNLERINTQLPIKA</sequence>
<evidence type="ECO:0000313" key="2">
    <source>
        <dbReference type="Proteomes" id="UP000198345"/>
    </source>
</evidence>
<dbReference type="RefSeq" id="WP_089051765.1">
    <property type="nucleotide sequence ID" value="NZ_FXTV01000004.1"/>
</dbReference>
<dbReference type="AlphaFoldDB" id="A0A226GRL1"/>
<dbReference type="EMBL" id="MUGW01000058">
    <property type="protein sequence ID" value="OXA84587.1"/>
    <property type="molecule type" value="Genomic_DNA"/>
</dbReference>
<dbReference type="OrthoDB" id="882303at2"/>
<gene>
    <name evidence="1" type="ORF">B0A66_20755</name>
</gene>
<name>A0A226GRL1_9FLAO</name>
<comment type="caution">
    <text evidence="1">The sequence shown here is derived from an EMBL/GenBank/DDBJ whole genome shotgun (WGS) entry which is preliminary data.</text>
</comment>
<protein>
    <recommendedName>
        <fullName evidence="3">DUF4280 domain-containing protein</fullName>
    </recommendedName>
</protein>